<dbReference type="AlphaFoldDB" id="A0A2T3QGR3"/>
<sequence length="202" mass="23417">MASKYLQIFMMLLILPWLLSCSQKLSDYQNMQPKLDLFEYFNGHVIAWGMVQDYTHTQTRRFEVTILGTVKDNQLTLVEDFIFSDGETQQRIWHITQLSEGVYQGTANDVIGTAMGKSQGNAVNWRYTLDLPVGDDSYQVQFDDWMYLQDERHLFNLADIKKFGIKVGQVTLFFQKQPATKNPIVKSTISKNSISKNIEFKH</sequence>
<dbReference type="Pfam" id="PF12915">
    <property type="entry name" value="DUF3833"/>
    <property type="match status" value="1"/>
</dbReference>
<proteinExistence type="predicted"/>
<dbReference type="InterPro" id="IPR024409">
    <property type="entry name" value="DUF3833"/>
</dbReference>
<protein>
    <submittedName>
        <fullName evidence="1">Protein of uncharacterized function (DUF3833)</fullName>
    </submittedName>
</protein>
<evidence type="ECO:0000313" key="1">
    <source>
        <dbReference type="EMBL" id="SPY44741.1"/>
    </source>
</evidence>
<accession>A0A2T3QGR3</accession>
<organism evidence="1 2">
    <name type="scientific">Photobacterium damselae</name>
    <dbReference type="NCBI Taxonomy" id="38293"/>
    <lineage>
        <taxon>Bacteria</taxon>
        <taxon>Pseudomonadati</taxon>
        <taxon>Pseudomonadota</taxon>
        <taxon>Gammaproteobacteria</taxon>
        <taxon>Vibrionales</taxon>
        <taxon>Vibrionaceae</taxon>
        <taxon>Photobacterium</taxon>
    </lineage>
</organism>
<name>A0A2T3QGR3_PHODM</name>
<dbReference type="OrthoDB" id="5296954at2"/>
<gene>
    <name evidence="1" type="ORF">NCTC11647_03691</name>
</gene>
<dbReference type="Proteomes" id="UP000251647">
    <property type="component" value="Unassembled WGS sequence"/>
</dbReference>
<dbReference type="PROSITE" id="PS51257">
    <property type="entry name" value="PROKAR_LIPOPROTEIN"/>
    <property type="match status" value="1"/>
</dbReference>
<dbReference type="EMBL" id="UATL01000005">
    <property type="protein sequence ID" value="SPY44741.1"/>
    <property type="molecule type" value="Genomic_DNA"/>
</dbReference>
<dbReference type="RefSeq" id="WP_005304857.1">
    <property type="nucleotide sequence ID" value="NZ_PYOG01000023.1"/>
</dbReference>
<evidence type="ECO:0000313" key="2">
    <source>
        <dbReference type="Proteomes" id="UP000251647"/>
    </source>
</evidence>
<reference evidence="1 2" key="1">
    <citation type="submission" date="2018-06" db="EMBL/GenBank/DDBJ databases">
        <authorList>
            <consortium name="Pathogen Informatics"/>
            <person name="Doyle S."/>
        </authorList>
    </citation>
    <scope>NUCLEOTIDE SEQUENCE [LARGE SCALE GENOMIC DNA]</scope>
    <source>
        <strain evidence="1 2">NCTC11647</strain>
    </source>
</reference>